<dbReference type="OrthoDB" id="9793584at2"/>
<comment type="function">
    <text evidence="11 12">Heme chaperone required for the biogenesis of c-type cytochromes. Transiently binds heme delivered by CcmC and transfers the heme to apo-cytochromes in a process facilitated by CcmF and CcmH.</text>
</comment>
<accession>A0A4S2H3X3</accession>
<evidence type="ECO:0000256" key="5">
    <source>
        <dbReference type="ARBA" id="ARBA00022723"/>
    </source>
</evidence>
<feature type="topological domain" description="Cytoplasmic" evidence="12">
    <location>
        <begin position="1"/>
        <end position="7"/>
    </location>
</feature>
<feature type="topological domain" description="Extracellular" evidence="12">
    <location>
        <begin position="29"/>
        <end position="165"/>
    </location>
</feature>
<evidence type="ECO:0000256" key="14">
    <source>
        <dbReference type="SAM" id="MobiDB-lite"/>
    </source>
</evidence>
<keyword evidence="4 12" id="KW-0812">Transmembrane</keyword>
<evidence type="ECO:0000256" key="7">
    <source>
        <dbReference type="ARBA" id="ARBA00022968"/>
    </source>
</evidence>
<dbReference type="PANTHER" id="PTHR34128">
    <property type="entry name" value="CYTOCHROME C-TYPE BIOGENESIS PROTEIN CCME HOMOLOG, MITOCHONDRIAL"/>
    <property type="match status" value="1"/>
</dbReference>
<dbReference type="PANTHER" id="PTHR34128:SF2">
    <property type="entry name" value="CYTOCHROME C-TYPE BIOGENESIS PROTEIN CCME HOMOLOG, MITOCHONDRIAL"/>
    <property type="match status" value="1"/>
</dbReference>
<evidence type="ECO:0000256" key="1">
    <source>
        <dbReference type="ARBA" id="ARBA00004533"/>
    </source>
</evidence>
<protein>
    <recommendedName>
        <fullName evidence="12">Cytochrome c-type biogenesis protein CcmE</fullName>
    </recommendedName>
    <alternativeName>
        <fullName evidence="12">Cytochrome c maturation protein E</fullName>
    </alternativeName>
    <alternativeName>
        <fullName evidence="12">Heme chaperone CcmE</fullName>
    </alternativeName>
</protein>
<dbReference type="Proteomes" id="UP000308054">
    <property type="component" value="Unassembled WGS sequence"/>
</dbReference>
<evidence type="ECO:0000256" key="4">
    <source>
        <dbReference type="ARBA" id="ARBA00022692"/>
    </source>
</evidence>
<evidence type="ECO:0000256" key="8">
    <source>
        <dbReference type="ARBA" id="ARBA00022989"/>
    </source>
</evidence>
<keyword evidence="16" id="KW-1185">Reference proteome</keyword>
<evidence type="ECO:0000256" key="11">
    <source>
        <dbReference type="ARBA" id="ARBA00056663"/>
    </source>
</evidence>
<feature type="compositionally biased region" description="Basic and acidic residues" evidence="14">
    <location>
        <begin position="156"/>
        <end position="165"/>
    </location>
</feature>
<comment type="similarity">
    <text evidence="12">Belongs to the CcmE/CycJ family.</text>
</comment>
<evidence type="ECO:0000256" key="13">
    <source>
        <dbReference type="PIRSR" id="PIRSR604329-50"/>
    </source>
</evidence>
<evidence type="ECO:0000256" key="12">
    <source>
        <dbReference type="HAMAP-Rule" id="MF_01959"/>
    </source>
</evidence>
<dbReference type="HAMAP" id="MF_01959">
    <property type="entry name" value="CcmE"/>
    <property type="match status" value="1"/>
</dbReference>
<dbReference type="NCBIfam" id="NF009727">
    <property type="entry name" value="PRK13254.1-1"/>
    <property type="match status" value="1"/>
</dbReference>
<evidence type="ECO:0000256" key="6">
    <source>
        <dbReference type="ARBA" id="ARBA00022748"/>
    </source>
</evidence>
<dbReference type="InterPro" id="IPR004329">
    <property type="entry name" value="CcmE"/>
</dbReference>
<evidence type="ECO:0000256" key="9">
    <source>
        <dbReference type="ARBA" id="ARBA00023004"/>
    </source>
</evidence>
<keyword evidence="6 12" id="KW-0201">Cytochrome c-type biogenesis</keyword>
<organism evidence="15 16">
    <name type="scientific">Marinicauda algicola</name>
    <dbReference type="NCBI Taxonomy" id="2029849"/>
    <lineage>
        <taxon>Bacteria</taxon>
        <taxon>Pseudomonadati</taxon>
        <taxon>Pseudomonadota</taxon>
        <taxon>Alphaproteobacteria</taxon>
        <taxon>Maricaulales</taxon>
        <taxon>Maricaulaceae</taxon>
        <taxon>Marinicauda</taxon>
    </lineage>
</organism>
<dbReference type="GO" id="GO:0017004">
    <property type="term" value="P:cytochrome complex assembly"/>
    <property type="evidence" value="ECO:0007669"/>
    <property type="project" value="UniProtKB-KW"/>
</dbReference>
<evidence type="ECO:0000256" key="10">
    <source>
        <dbReference type="ARBA" id="ARBA00023136"/>
    </source>
</evidence>
<dbReference type="Gene3D" id="2.40.50.140">
    <property type="entry name" value="Nucleic acid-binding proteins"/>
    <property type="match status" value="1"/>
</dbReference>
<reference evidence="15 16" key="1">
    <citation type="journal article" date="2017" name="Int. J. Syst. Evol. Microbiol.">
        <title>Marinicauda algicola sp. nov., isolated from a marine red alga Rhodosorus marinus.</title>
        <authorList>
            <person name="Jeong S.E."/>
            <person name="Jeon S.H."/>
            <person name="Chun B.H."/>
            <person name="Kim D.W."/>
            <person name="Jeon C.O."/>
        </authorList>
    </citation>
    <scope>NUCLEOTIDE SEQUENCE [LARGE SCALE GENOMIC DNA]</scope>
    <source>
        <strain evidence="15 16">JCM 31718</strain>
    </source>
</reference>
<dbReference type="AlphaFoldDB" id="A0A4S2H3X3"/>
<keyword evidence="5 12" id="KW-0479">Metal-binding</keyword>
<keyword evidence="3 12" id="KW-0349">Heme</keyword>
<keyword evidence="2 12" id="KW-1003">Cell membrane</keyword>
<dbReference type="EMBL" id="SRXW01000001">
    <property type="protein sequence ID" value="TGY89972.1"/>
    <property type="molecule type" value="Genomic_DNA"/>
</dbReference>
<keyword evidence="10 12" id="KW-0472">Membrane</keyword>
<dbReference type="GO" id="GO:0017003">
    <property type="term" value="P:protein-heme linkage"/>
    <property type="evidence" value="ECO:0007669"/>
    <property type="project" value="UniProtKB-UniRule"/>
</dbReference>
<evidence type="ECO:0000256" key="2">
    <source>
        <dbReference type="ARBA" id="ARBA00022475"/>
    </source>
</evidence>
<feature type="binding site" description="axial binding residue" evidence="12 13">
    <location>
        <position position="126"/>
    </location>
    <ligand>
        <name>heme</name>
        <dbReference type="ChEBI" id="CHEBI:30413"/>
    </ligand>
    <ligandPart>
        <name>Fe</name>
        <dbReference type="ChEBI" id="CHEBI:18248"/>
    </ligandPart>
</feature>
<dbReference type="NCBIfam" id="NF009731">
    <property type="entry name" value="PRK13254.1-5"/>
    <property type="match status" value="1"/>
</dbReference>
<evidence type="ECO:0000256" key="3">
    <source>
        <dbReference type="ARBA" id="ARBA00022617"/>
    </source>
</evidence>
<comment type="subcellular location">
    <subcellularLocation>
        <location evidence="1">Cell inner membrane</location>
    </subcellularLocation>
    <subcellularLocation>
        <location evidence="12">Cell membrane</location>
        <topology evidence="12">Single-pass type II membrane protein</topology>
    </subcellularLocation>
</comment>
<evidence type="ECO:0000313" key="15">
    <source>
        <dbReference type="EMBL" id="TGY89972.1"/>
    </source>
</evidence>
<dbReference type="GO" id="GO:0005886">
    <property type="term" value="C:plasma membrane"/>
    <property type="evidence" value="ECO:0007669"/>
    <property type="project" value="UniProtKB-SubCell"/>
</dbReference>
<keyword evidence="8 12" id="KW-1133">Transmembrane helix</keyword>
<dbReference type="InterPro" id="IPR036127">
    <property type="entry name" value="CcmE-like_sf"/>
</dbReference>
<dbReference type="RefSeq" id="WP_135994469.1">
    <property type="nucleotide sequence ID" value="NZ_CP071057.1"/>
</dbReference>
<evidence type="ECO:0000313" key="16">
    <source>
        <dbReference type="Proteomes" id="UP000308054"/>
    </source>
</evidence>
<dbReference type="GO" id="GO:0046872">
    <property type="term" value="F:metal ion binding"/>
    <property type="evidence" value="ECO:0007669"/>
    <property type="project" value="UniProtKB-KW"/>
</dbReference>
<dbReference type="InterPro" id="IPR012340">
    <property type="entry name" value="NA-bd_OB-fold"/>
</dbReference>
<keyword evidence="9 12" id="KW-0408">Iron</keyword>
<dbReference type="GO" id="GO:0020037">
    <property type="term" value="F:heme binding"/>
    <property type="evidence" value="ECO:0007669"/>
    <property type="project" value="InterPro"/>
</dbReference>
<keyword evidence="7 12" id="KW-0735">Signal-anchor</keyword>
<feature type="region of interest" description="Disordered" evidence="14">
    <location>
        <begin position="137"/>
        <end position="165"/>
    </location>
</feature>
<feature type="binding site" description="covalent" evidence="12 13">
    <location>
        <position position="122"/>
    </location>
    <ligand>
        <name>heme</name>
        <dbReference type="ChEBI" id="CHEBI:30413"/>
    </ligand>
</feature>
<comment type="caution">
    <text evidence="15">The sequence shown here is derived from an EMBL/GenBank/DDBJ whole genome shotgun (WGS) entry which is preliminary data.</text>
</comment>
<name>A0A4S2H3X3_9PROT</name>
<sequence>MRKARRRLWIIAAAAIVLAGAGALASLALRDAMVFFYAPGDIAENPPQAGQHIRVGGLVVEGSVERPAEGGANFAVTDGRADLRIVYRGSLPDLFREGQGIVAEGSFGEDGVFVADTVLAKHDESYMPPEVADALKESGLWEESGRARSSGYEYRPAAREGETGR</sequence>
<dbReference type="SUPFAM" id="SSF82093">
    <property type="entry name" value="Heme chaperone CcmE"/>
    <property type="match status" value="1"/>
</dbReference>
<dbReference type="FunFam" id="2.40.50.140:FF:000104">
    <property type="entry name" value="Cytochrome c-type biogenesis protein CcmE"/>
    <property type="match status" value="1"/>
</dbReference>
<gene>
    <name evidence="12 15" type="primary">ccmE</name>
    <name evidence="12" type="synonym">cycJ</name>
    <name evidence="15" type="ORF">E5163_02225</name>
</gene>
<dbReference type="Pfam" id="PF03100">
    <property type="entry name" value="CcmE"/>
    <property type="match status" value="1"/>
</dbReference>
<proteinExistence type="inferred from homology"/>